<reference evidence="3" key="1">
    <citation type="journal article" date="2021" name="Genome Biol. Evol.">
        <title>A High-Quality Reference Genome for a Parasitic Bivalve with Doubly Uniparental Inheritance (Bivalvia: Unionida).</title>
        <authorList>
            <person name="Smith C.H."/>
        </authorList>
    </citation>
    <scope>NUCLEOTIDE SEQUENCE</scope>
    <source>
        <strain evidence="3">CHS0354</strain>
    </source>
</reference>
<organism evidence="3 4">
    <name type="scientific">Potamilus streckersoni</name>
    <dbReference type="NCBI Taxonomy" id="2493646"/>
    <lineage>
        <taxon>Eukaryota</taxon>
        <taxon>Metazoa</taxon>
        <taxon>Spiralia</taxon>
        <taxon>Lophotrochozoa</taxon>
        <taxon>Mollusca</taxon>
        <taxon>Bivalvia</taxon>
        <taxon>Autobranchia</taxon>
        <taxon>Heteroconchia</taxon>
        <taxon>Palaeoheterodonta</taxon>
        <taxon>Unionida</taxon>
        <taxon>Unionoidea</taxon>
        <taxon>Unionidae</taxon>
        <taxon>Ambleminae</taxon>
        <taxon>Lampsilini</taxon>
        <taxon>Potamilus</taxon>
    </lineage>
</organism>
<feature type="compositionally biased region" description="Polar residues" evidence="2">
    <location>
        <begin position="602"/>
        <end position="617"/>
    </location>
</feature>
<dbReference type="PANTHER" id="PTHR38323">
    <property type="entry name" value="PROTEIN HEATR9"/>
    <property type="match status" value="1"/>
</dbReference>
<evidence type="ECO:0000313" key="4">
    <source>
        <dbReference type="Proteomes" id="UP001195483"/>
    </source>
</evidence>
<evidence type="ECO:0000256" key="1">
    <source>
        <dbReference type="SAM" id="Coils"/>
    </source>
</evidence>
<feature type="compositionally biased region" description="Basic and acidic residues" evidence="2">
    <location>
        <begin position="718"/>
        <end position="741"/>
    </location>
</feature>
<accession>A0AAE0WDK8</accession>
<feature type="compositionally biased region" description="Polar residues" evidence="2">
    <location>
        <begin position="206"/>
        <end position="232"/>
    </location>
</feature>
<feature type="region of interest" description="Disordered" evidence="2">
    <location>
        <begin position="273"/>
        <end position="390"/>
    </location>
</feature>
<reference evidence="3" key="3">
    <citation type="submission" date="2023-05" db="EMBL/GenBank/DDBJ databases">
        <authorList>
            <person name="Smith C.H."/>
        </authorList>
    </citation>
    <scope>NUCLEOTIDE SEQUENCE</scope>
    <source>
        <strain evidence="3">CHS0354</strain>
        <tissue evidence="3">Mantle</tissue>
    </source>
</reference>
<proteinExistence type="predicted"/>
<dbReference type="InterPro" id="IPR016024">
    <property type="entry name" value="ARM-type_fold"/>
</dbReference>
<protein>
    <submittedName>
        <fullName evidence="3">Uncharacterized protein</fullName>
    </submittedName>
</protein>
<feature type="compositionally biased region" description="Polar residues" evidence="2">
    <location>
        <begin position="291"/>
        <end position="313"/>
    </location>
</feature>
<evidence type="ECO:0000256" key="2">
    <source>
        <dbReference type="SAM" id="MobiDB-lite"/>
    </source>
</evidence>
<keyword evidence="1" id="KW-0175">Coiled coil</keyword>
<reference evidence="3" key="2">
    <citation type="journal article" date="2021" name="Genome Biol. Evol.">
        <title>Developing a high-quality reference genome for a parasitic bivalve with doubly uniparental inheritance (Bivalvia: Unionida).</title>
        <authorList>
            <person name="Smith C.H."/>
        </authorList>
    </citation>
    <scope>NUCLEOTIDE SEQUENCE</scope>
    <source>
        <strain evidence="3">CHS0354</strain>
        <tissue evidence="3">Mantle</tissue>
    </source>
</reference>
<dbReference type="Proteomes" id="UP001195483">
    <property type="component" value="Unassembled WGS sequence"/>
</dbReference>
<evidence type="ECO:0000313" key="3">
    <source>
        <dbReference type="EMBL" id="KAK3610756.1"/>
    </source>
</evidence>
<feature type="compositionally biased region" description="Acidic residues" evidence="2">
    <location>
        <begin position="346"/>
        <end position="358"/>
    </location>
</feature>
<sequence length="1180" mass="133845">MTAKQVHVLDRSNRMKGQVYSVQHRSDILLEEQIHAVRQSQDALRKSLTELENAKTLEDVNKYRMEVQELKEKSEKAITVFQALHKINTELQFAREELDYALDHSSGDVNEARKRVMWLEDRMGVLCGKIRVRGQPLQRQRGRSYRSSDQETSTFRSRRDSGSASSDDFDRERGAGVGQGDGQRKGNNMSLEFLPDMSIQRKVFSPSETGSDYDTMPQTHPSMMETPSTESETPYMVASESKMFGPGMRKTDESEFDTSQMYLMTSFPSVGSAGLSQTQPMPQTPRVASEASESAKGSLQTHEATSDIGTTQAVYVHGRAESDEEEKEIDTGRKEMVIHIGQTREEMEDEERKEEEERETGKEIEETEDSENNETEDRGEEEVDDAEVNGIVGLEKVVSADGRESQEGVQESQLVQLMAANTGITVKLSSDPSLRKSVILISPKRSRENTRQAFLREIDDDEEDDEARNYWFSEHHQFEHSEFAEVLCELDPLSYHQMGLAVPGTFLQKSEKKFDDLPWRPKRKGSDIQDIHKIALDKLALRLHTMSGKVFDAAMLSVKATSTEAEKHHHPGVFTSMEVASKDTITPFITSTDGRPGMVTAPVSTADASSRSHTMSTVVMPPLPSRRHGSSKSGRLVYYPKPIPPPEVLPLTRTSKDKEFPQLIEKFVDVKERKPAHRIVDQHNLQNETKLTLFKETARPTEDGPNSNEWKFRMMLERERSGSKSERSMKSGSHKSFDKGAKPSRLSVAKTVIKVNTWGKIKPSSKGKEYPGLKWERVKNMVHVNLVSNQPVERIDAAKHLGLLRCGDAMVFYALKERLKNDEEPRVCYEATKSLILLGCWEEEVLQMIIKYLIIGNTEIRQDLIKTMTDGRNVQYVNKKIPSFPELVKVLSHFCRNPDPDDMTAFDAAVLLGRLCVSDENAKFKLLRALDQSQDTHVKAKALEILVKQLTATSPEIVHHLLDLFRESPVWKYRALAADLLIVLGRKHVCIGNQEEKVYLLLEKKLWDDPSKDVRVAAAKALTALGMFSKACERIEKKLEDPDEDVRAEAVISVGTLEMKNEKIIRLLLEMLELDSSDYVRLMIARTFTVLKMTDKRIVRALRERDKVEGALARSEVKEVIKRIKESIENSRKPNGGSNTSWEKINDVHSTWPKSSQTIHTNSDHVRLLGLIGYKMEHDY</sequence>
<name>A0AAE0WDK8_9BIVA</name>
<comment type="caution">
    <text evidence="3">The sequence shown here is derived from an EMBL/GenBank/DDBJ whole genome shotgun (WGS) entry which is preliminary data.</text>
</comment>
<feature type="coiled-coil region" evidence="1">
    <location>
        <begin position="53"/>
        <end position="80"/>
    </location>
</feature>
<dbReference type="AlphaFoldDB" id="A0AAE0WDK8"/>
<dbReference type="Gene3D" id="1.25.10.10">
    <property type="entry name" value="Leucine-rich Repeat Variant"/>
    <property type="match status" value="2"/>
</dbReference>
<dbReference type="InterPro" id="IPR011989">
    <property type="entry name" value="ARM-like"/>
</dbReference>
<feature type="region of interest" description="Disordered" evidence="2">
    <location>
        <begin position="136"/>
        <end position="189"/>
    </location>
</feature>
<dbReference type="Pfam" id="PF13646">
    <property type="entry name" value="HEAT_2"/>
    <property type="match status" value="1"/>
</dbReference>
<feature type="region of interest" description="Disordered" evidence="2">
    <location>
        <begin position="588"/>
        <end position="639"/>
    </location>
</feature>
<dbReference type="InterPro" id="IPR052873">
    <property type="entry name" value="HEATR9"/>
</dbReference>
<feature type="compositionally biased region" description="Basic and acidic residues" evidence="2">
    <location>
        <begin position="329"/>
        <end position="345"/>
    </location>
</feature>
<feature type="region of interest" description="Disordered" evidence="2">
    <location>
        <begin position="205"/>
        <end position="232"/>
    </location>
</feature>
<dbReference type="SUPFAM" id="SSF48371">
    <property type="entry name" value="ARM repeat"/>
    <property type="match status" value="1"/>
</dbReference>
<feature type="compositionally biased region" description="Acidic residues" evidence="2">
    <location>
        <begin position="365"/>
        <end position="387"/>
    </location>
</feature>
<keyword evidence="4" id="KW-1185">Reference proteome</keyword>
<dbReference type="PANTHER" id="PTHR38323:SF1">
    <property type="entry name" value="PROTEIN HEATR9"/>
    <property type="match status" value="1"/>
</dbReference>
<feature type="region of interest" description="Disordered" evidence="2">
    <location>
        <begin position="718"/>
        <end position="742"/>
    </location>
</feature>
<gene>
    <name evidence="3" type="ORF">CHS0354_028156</name>
</gene>
<feature type="compositionally biased region" description="Polar residues" evidence="2">
    <location>
        <begin position="145"/>
        <end position="155"/>
    </location>
</feature>
<dbReference type="EMBL" id="JAEAOA010001692">
    <property type="protein sequence ID" value="KAK3610756.1"/>
    <property type="molecule type" value="Genomic_DNA"/>
</dbReference>